<evidence type="ECO:0000256" key="8">
    <source>
        <dbReference type="SAM" id="Phobius"/>
    </source>
</evidence>
<evidence type="ECO:0000256" key="6">
    <source>
        <dbReference type="ARBA" id="ARBA00022840"/>
    </source>
</evidence>
<dbReference type="GO" id="GO:0005524">
    <property type="term" value="F:ATP binding"/>
    <property type="evidence" value="ECO:0007669"/>
    <property type="project" value="UniProtKB-UniRule"/>
</dbReference>
<proteinExistence type="inferred from homology"/>
<keyword evidence="8" id="KW-0812">Transmembrane</keyword>
<dbReference type="PANTHER" id="PTHR43671:SF13">
    <property type="entry name" value="SERINE_THREONINE-PROTEIN KINASE NEK2"/>
    <property type="match status" value="1"/>
</dbReference>
<dbReference type="EMBL" id="JACHOV010000003">
    <property type="protein sequence ID" value="MBB4640719.1"/>
    <property type="molecule type" value="Genomic_DNA"/>
</dbReference>
<dbReference type="InterPro" id="IPR008271">
    <property type="entry name" value="Ser/Thr_kinase_AS"/>
</dbReference>
<dbReference type="PANTHER" id="PTHR43671">
    <property type="entry name" value="SERINE/THREONINE-PROTEIN KINASE NEK"/>
    <property type="match status" value="1"/>
</dbReference>
<evidence type="ECO:0000256" key="5">
    <source>
        <dbReference type="ARBA" id="ARBA00022777"/>
    </source>
</evidence>
<evidence type="ECO:0000256" key="2">
    <source>
        <dbReference type="ARBA" id="ARBA00012513"/>
    </source>
</evidence>
<dbReference type="RefSeq" id="WP_184474554.1">
    <property type="nucleotide sequence ID" value="NZ_JACHOV010000003.1"/>
</dbReference>
<dbReference type="CDD" id="cd00143">
    <property type="entry name" value="PP2Cc"/>
    <property type="match status" value="1"/>
</dbReference>
<protein>
    <recommendedName>
        <fullName evidence="2">non-specific serine/threonine protein kinase</fullName>
        <ecNumber evidence="2">2.7.11.1</ecNumber>
    </recommendedName>
</protein>
<reference evidence="11 12" key="1">
    <citation type="submission" date="2020-08" db="EMBL/GenBank/DDBJ databases">
        <title>Genomic Encyclopedia of Type Strains, Phase IV (KMG-IV): sequencing the most valuable type-strain genomes for metagenomic binning, comparative biology and taxonomic classification.</title>
        <authorList>
            <person name="Goeker M."/>
        </authorList>
    </citation>
    <scope>NUCLEOTIDE SEQUENCE [LARGE SCALE GENOMIC DNA]</scope>
    <source>
        <strain evidence="11 12">DSM 7465</strain>
    </source>
</reference>
<keyword evidence="12" id="KW-1185">Reference proteome</keyword>
<comment type="caution">
    <text evidence="11">The sequence shown here is derived from an EMBL/GenBank/DDBJ whole genome shotgun (WGS) entry which is preliminary data.</text>
</comment>
<dbReference type="SMART" id="SM00332">
    <property type="entry name" value="PP2Cc"/>
    <property type="match status" value="1"/>
</dbReference>
<keyword evidence="5" id="KW-0418">Kinase</keyword>
<sequence length="563" mass="61377">MVPSGSLTIATGIVSERGKRPDNQDFAAVYLGTPLERVNHGIVAAVADGVGGAKGGRVASELAVRSLIDGYYCQPDTIGVTKAACRVIDGFNRWLNAQGQTDPRLQGAATTFTAVILRGRRAHILHAGDSRAWHYRDGTLTLLTDDHVLPQPDLRHVLFRAIGIEPHLRLDERSQPLAEHDRILITSDGIHGSLSDKALAALLERRGSAEADADAIVQAALAAGSQDNATAVLIDIVSLPAPDQVTISSVAEGLPIPPPPHIGESVDGYRLESLLGEGRYARLFLARDGREGSELVLKFPKPAVLSERGARLAFTREAIVGARVHSPFVAEVIDVPRERQSRLYVAMPFYAGETLERRLSHPLTIAAGVSIAARLTRGVAALHRLNIVHRDIKPENVILTEDEGLRLIDLGVARLPKLEEFVAREIPGTPSYMAPELYDGELGSEATDQFALGVTLYRMFTGRYPYGEVEPFSRPKFGKPVPPSRHRPDMPAWLEAALLRAIAVDPQERFGDVMELLVALEDGGTRAIGTPKPRSLYERNPLRFWQAFSLLLFVMLMIALVSR</sequence>
<evidence type="ECO:0000256" key="4">
    <source>
        <dbReference type="ARBA" id="ARBA00022741"/>
    </source>
</evidence>
<dbReference type="Gene3D" id="1.10.510.10">
    <property type="entry name" value="Transferase(Phosphotransferase) domain 1"/>
    <property type="match status" value="1"/>
</dbReference>
<keyword evidence="3" id="KW-0808">Transferase</keyword>
<gene>
    <name evidence="11" type="ORF">HNQ99_001012</name>
</gene>
<dbReference type="Gene3D" id="3.30.200.20">
    <property type="entry name" value="Phosphorylase Kinase, domain 1"/>
    <property type="match status" value="1"/>
</dbReference>
<organism evidence="11 12">
    <name type="scientific">Rhizorhapis suberifaciens</name>
    <name type="common">corky root of lettuce</name>
    <dbReference type="NCBI Taxonomy" id="13656"/>
    <lineage>
        <taxon>Bacteria</taxon>
        <taxon>Pseudomonadati</taxon>
        <taxon>Pseudomonadota</taxon>
        <taxon>Alphaproteobacteria</taxon>
        <taxon>Sphingomonadales</taxon>
        <taxon>Sphingomonadaceae</taxon>
        <taxon>Rhizorhapis</taxon>
    </lineage>
</organism>
<dbReference type="Proteomes" id="UP000575068">
    <property type="component" value="Unassembled WGS sequence"/>
</dbReference>
<dbReference type="InterPro" id="IPR011009">
    <property type="entry name" value="Kinase-like_dom_sf"/>
</dbReference>
<evidence type="ECO:0000256" key="1">
    <source>
        <dbReference type="ARBA" id="ARBA00010886"/>
    </source>
</evidence>
<evidence type="ECO:0000256" key="3">
    <source>
        <dbReference type="ARBA" id="ARBA00022679"/>
    </source>
</evidence>
<dbReference type="PROSITE" id="PS00108">
    <property type="entry name" value="PROTEIN_KINASE_ST"/>
    <property type="match status" value="1"/>
</dbReference>
<keyword evidence="8" id="KW-1133">Transmembrane helix</keyword>
<evidence type="ECO:0000313" key="11">
    <source>
        <dbReference type="EMBL" id="MBB4640719.1"/>
    </source>
</evidence>
<dbReference type="SUPFAM" id="SSF56112">
    <property type="entry name" value="Protein kinase-like (PK-like)"/>
    <property type="match status" value="1"/>
</dbReference>
<dbReference type="Pfam" id="PF00069">
    <property type="entry name" value="Pkinase"/>
    <property type="match status" value="1"/>
</dbReference>
<dbReference type="PROSITE" id="PS50011">
    <property type="entry name" value="PROTEIN_KINASE_DOM"/>
    <property type="match status" value="1"/>
</dbReference>
<dbReference type="InterPro" id="IPR050660">
    <property type="entry name" value="NEK_Ser/Thr_kinase"/>
</dbReference>
<dbReference type="InterPro" id="IPR036457">
    <property type="entry name" value="PPM-type-like_dom_sf"/>
</dbReference>
<dbReference type="CDD" id="cd14014">
    <property type="entry name" value="STKc_PknB_like"/>
    <property type="match status" value="1"/>
</dbReference>
<evidence type="ECO:0000256" key="7">
    <source>
        <dbReference type="PROSITE-ProRule" id="PRU10141"/>
    </source>
</evidence>
<dbReference type="SUPFAM" id="SSF81606">
    <property type="entry name" value="PP2C-like"/>
    <property type="match status" value="1"/>
</dbReference>
<dbReference type="PROSITE" id="PS51746">
    <property type="entry name" value="PPM_2"/>
    <property type="match status" value="1"/>
</dbReference>
<feature type="binding site" evidence="7">
    <location>
        <position position="298"/>
    </location>
    <ligand>
        <name>ATP</name>
        <dbReference type="ChEBI" id="CHEBI:30616"/>
    </ligand>
</feature>
<keyword evidence="8" id="KW-0472">Membrane</keyword>
<name>A0A840HSY3_9SPHN</name>
<feature type="transmembrane region" description="Helical" evidence="8">
    <location>
        <begin position="544"/>
        <end position="562"/>
    </location>
</feature>
<evidence type="ECO:0000259" key="10">
    <source>
        <dbReference type="PROSITE" id="PS51746"/>
    </source>
</evidence>
<dbReference type="AlphaFoldDB" id="A0A840HSY3"/>
<dbReference type="Gene3D" id="3.60.40.10">
    <property type="entry name" value="PPM-type phosphatase domain"/>
    <property type="match status" value="1"/>
</dbReference>
<dbReference type="GO" id="GO:0004674">
    <property type="term" value="F:protein serine/threonine kinase activity"/>
    <property type="evidence" value="ECO:0007669"/>
    <property type="project" value="UniProtKB-EC"/>
</dbReference>
<evidence type="ECO:0000259" key="9">
    <source>
        <dbReference type="PROSITE" id="PS50011"/>
    </source>
</evidence>
<dbReference type="EC" id="2.7.11.1" evidence="2"/>
<comment type="similarity">
    <text evidence="1">Belongs to the protein kinase superfamily. NEK Ser/Thr protein kinase family. NIMA subfamily.</text>
</comment>
<feature type="domain" description="Protein kinase" evidence="9">
    <location>
        <begin position="269"/>
        <end position="520"/>
    </location>
</feature>
<accession>A0A840HSY3</accession>
<feature type="domain" description="PPM-type phosphatase" evidence="10">
    <location>
        <begin position="10"/>
        <end position="236"/>
    </location>
</feature>
<evidence type="ECO:0000313" key="12">
    <source>
        <dbReference type="Proteomes" id="UP000575068"/>
    </source>
</evidence>
<dbReference type="SMART" id="SM00331">
    <property type="entry name" value="PP2C_SIG"/>
    <property type="match status" value="1"/>
</dbReference>
<keyword evidence="4 7" id="KW-0547">Nucleotide-binding</keyword>
<dbReference type="InterPro" id="IPR000719">
    <property type="entry name" value="Prot_kinase_dom"/>
</dbReference>
<dbReference type="InterPro" id="IPR001932">
    <property type="entry name" value="PPM-type_phosphatase-like_dom"/>
</dbReference>
<dbReference type="PROSITE" id="PS00107">
    <property type="entry name" value="PROTEIN_KINASE_ATP"/>
    <property type="match status" value="1"/>
</dbReference>
<dbReference type="SMART" id="SM00220">
    <property type="entry name" value="S_TKc"/>
    <property type="match status" value="1"/>
</dbReference>
<dbReference type="Pfam" id="PF13672">
    <property type="entry name" value="PP2C_2"/>
    <property type="match status" value="1"/>
</dbReference>
<keyword evidence="6 7" id="KW-0067">ATP-binding</keyword>
<dbReference type="InterPro" id="IPR017441">
    <property type="entry name" value="Protein_kinase_ATP_BS"/>
</dbReference>